<sequence length="273" mass="29030">MTASTSAAAPAGGARDSDAPRTRRATGGFRTPRTPRDRRRRALRIGLTLAAAALALPLVTAAHQARPAPYGDRLTAHTPAARPDPALRIKGGAVEAYDETSGRRHWTHTRAGRRPLALRPAPGHAFTLWSDGLVTDTARTTGRTVRWHRAVPGLSHWLSADAQARAAGVLQALDPAVGMLAVVTPQRIAAYRTVDGDLRWVLPAEHGCVFDARRTARTGGALLVAQPCGAAAPWTAELIALDDLGRIVPDRTPLGNALRGDKTRARKLVAGDR</sequence>
<proteinExistence type="predicted"/>
<evidence type="ECO:0000256" key="2">
    <source>
        <dbReference type="SAM" id="Phobius"/>
    </source>
</evidence>
<evidence type="ECO:0000313" key="3">
    <source>
        <dbReference type="EMBL" id="MFF3337162.1"/>
    </source>
</evidence>
<name>A0ABW6R6P2_9ACTN</name>
<dbReference type="RefSeq" id="WP_387892955.1">
    <property type="nucleotide sequence ID" value="NZ_JBIAPK010000001.1"/>
</dbReference>
<protein>
    <submittedName>
        <fullName evidence="3">Uncharacterized protein</fullName>
    </submittedName>
</protein>
<dbReference type="SUPFAM" id="SSF50998">
    <property type="entry name" value="Quinoprotein alcohol dehydrogenase-like"/>
    <property type="match status" value="1"/>
</dbReference>
<keyword evidence="2" id="KW-0812">Transmembrane</keyword>
<dbReference type="InterPro" id="IPR011047">
    <property type="entry name" value="Quinoprotein_ADH-like_sf"/>
</dbReference>
<feature type="compositionally biased region" description="Low complexity" evidence="1">
    <location>
        <begin position="1"/>
        <end position="14"/>
    </location>
</feature>
<feature type="transmembrane region" description="Helical" evidence="2">
    <location>
        <begin position="42"/>
        <end position="62"/>
    </location>
</feature>
<evidence type="ECO:0000313" key="4">
    <source>
        <dbReference type="Proteomes" id="UP001601976"/>
    </source>
</evidence>
<evidence type="ECO:0000256" key="1">
    <source>
        <dbReference type="SAM" id="MobiDB-lite"/>
    </source>
</evidence>
<accession>A0ABW6R6P2</accession>
<organism evidence="3 4">
    <name type="scientific">Streptomyces flavidovirens</name>
    <dbReference type="NCBI Taxonomy" id="67298"/>
    <lineage>
        <taxon>Bacteria</taxon>
        <taxon>Bacillati</taxon>
        <taxon>Actinomycetota</taxon>
        <taxon>Actinomycetes</taxon>
        <taxon>Kitasatosporales</taxon>
        <taxon>Streptomycetaceae</taxon>
        <taxon>Streptomyces</taxon>
    </lineage>
</organism>
<keyword evidence="2" id="KW-0472">Membrane</keyword>
<keyword evidence="2" id="KW-1133">Transmembrane helix</keyword>
<feature type="region of interest" description="Disordered" evidence="1">
    <location>
        <begin position="1"/>
        <end position="39"/>
    </location>
</feature>
<dbReference type="EMBL" id="JBIAPK010000001">
    <property type="protein sequence ID" value="MFF3337162.1"/>
    <property type="molecule type" value="Genomic_DNA"/>
</dbReference>
<keyword evidence="4" id="KW-1185">Reference proteome</keyword>
<gene>
    <name evidence="3" type="ORF">ACFYWW_00310</name>
</gene>
<comment type="caution">
    <text evidence="3">The sequence shown here is derived from an EMBL/GenBank/DDBJ whole genome shotgun (WGS) entry which is preliminary data.</text>
</comment>
<dbReference type="Proteomes" id="UP001601976">
    <property type="component" value="Unassembled WGS sequence"/>
</dbReference>
<reference evidence="3 4" key="1">
    <citation type="submission" date="2024-10" db="EMBL/GenBank/DDBJ databases">
        <title>The Natural Products Discovery Center: Release of the First 8490 Sequenced Strains for Exploring Actinobacteria Biosynthetic Diversity.</title>
        <authorList>
            <person name="Kalkreuter E."/>
            <person name="Kautsar S.A."/>
            <person name="Yang D."/>
            <person name="Bader C.D."/>
            <person name="Teijaro C.N."/>
            <person name="Fluegel L."/>
            <person name="Davis C.M."/>
            <person name="Simpson J.R."/>
            <person name="Lauterbach L."/>
            <person name="Steele A.D."/>
            <person name="Gui C."/>
            <person name="Meng S."/>
            <person name="Li G."/>
            <person name="Viehrig K."/>
            <person name="Ye F."/>
            <person name="Su P."/>
            <person name="Kiefer A.F."/>
            <person name="Nichols A."/>
            <person name="Cepeda A.J."/>
            <person name="Yan W."/>
            <person name="Fan B."/>
            <person name="Jiang Y."/>
            <person name="Adhikari A."/>
            <person name="Zheng C.-J."/>
            <person name="Schuster L."/>
            <person name="Cowan T.M."/>
            <person name="Smanski M.J."/>
            <person name="Chevrette M.G."/>
            <person name="De Carvalho L.P.S."/>
            <person name="Shen B."/>
        </authorList>
    </citation>
    <scope>NUCLEOTIDE SEQUENCE [LARGE SCALE GENOMIC DNA]</scope>
    <source>
        <strain evidence="3 4">NPDC003029</strain>
    </source>
</reference>